<name>A0ABT6C6B3_9MICO</name>
<accession>A0ABT6C6B3</accession>
<comment type="caution">
    <text evidence="3">The sequence shown here is derived from an EMBL/GenBank/DDBJ whole genome shotgun (WGS) entry which is preliminary data.</text>
</comment>
<evidence type="ECO:0000313" key="3">
    <source>
        <dbReference type="EMBL" id="MDF8264466.1"/>
    </source>
</evidence>
<evidence type="ECO:0000313" key="4">
    <source>
        <dbReference type="Proteomes" id="UP001528912"/>
    </source>
</evidence>
<feature type="compositionally biased region" description="Low complexity" evidence="1">
    <location>
        <begin position="20"/>
        <end position="73"/>
    </location>
</feature>
<dbReference type="Gene3D" id="2.50.20.20">
    <property type="match status" value="1"/>
</dbReference>
<feature type="signal peptide" evidence="2">
    <location>
        <begin position="1"/>
        <end position="18"/>
    </location>
</feature>
<sequence length="303" mass="30573">MRAPVRRSLALVTALALSAGLTSCGSEKEQSGSGPTSSSSAPTSSTAAASSSAAPTSATSSAPAGPAPANTGAELASRVRAATDKEKSVHVEMRSAADPDVIRMDMTNKGKGEGDTSLTAGSTQLRSVGDTVYVQEPDLAGRTWLRIDDDSDSAAGVLLLPLVMVGVVTDVDSQAEIWSKGTVASKGTESVAGVQTTHYTVTVAGEHVRAAFKGATGGQAGASAAKPGDKPVTYDVWLDQRDRPARVKVDLNAIDAATGKKPSSSAGPAVATIDYTRWSAPVTIAAPPANQVKDADAVLGAGK</sequence>
<evidence type="ECO:0008006" key="5">
    <source>
        <dbReference type="Google" id="ProtNLM"/>
    </source>
</evidence>
<keyword evidence="4" id="KW-1185">Reference proteome</keyword>
<protein>
    <recommendedName>
        <fullName evidence="5">LppX_LprAFG lipoprotein</fullName>
    </recommendedName>
</protein>
<proteinExistence type="predicted"/>
<reference evidence="3 4" key="1">
    <citation type="submission" date="2023-03" db="EMBL/GenBank/DDBJ databases">
        <title>YIM 133296 draft genome.</title>
        <authorList>
            <person name="Xiong L."/>
        </authorList>
    </citation>
    <scope>NUCLEOTIDE SEQUENCE [LARGE SCALE GENOMIC DNA]</scope>
    <source>
        <strain evidence="3 4">YIM 133296</strain>
    </source>
</reference>
<dbReference type="PROSITE" id="PS51257">
    <property type="entry name" value="PROKAR_LIPOPROTEIN"/>
    <property type="match status" value="1"/>
</dbReference>
<evidence type="ECO:0000256" key="1">
    <source>
        <dbReference type="SAM" id="MobiDB-lite"/>
    </source>
</evidence>
<feature type="compositionally biased region" description="Basic and acidic residues" evidence="1">
    <location>
        <begin position="81"/>
        <end position="96"/>
    </location>
</feature>
<feature type="chain" id="PRO_5045407758" description="LppX_LprAFG lipoprotein" evidence="2">
    <location>
        <begin position="19"/>
        <end position="303"/>
    </location>
</feature>
<dbReference type="EMBL" id="JAROAV010000028">
    <property type="protein sequence ID" value="MDF8264466.1"/>
    <property type="molecule type" value="Genomic_DNA"/>
</dbReference>
<keyword evidence="2" id="KW-0732">Signal</keyword>
<gene>
    <name evidence="3" type="ORF">P4R38_09440</name>
</gene>
<dbReference type="InterPro" id="IPR029046">
    <property type="entry name" value="LolA/LolB/LppX"/>
</dbReference>
<evidence type="ECO:0000256" key="2">
    <source>
        <dbReference type="SAM" id="SignalP"/>
    </source>
</evidence>
<dbReference type="Proteomes" id="UP001528912">
    <property type="component" value="Unassembled WGS sequence"/>
</dbReference>
<feature type="region of interest" description="Disordered" evidence="1">
    <location>
        <begin position="20"/>
        <end position="96"/>
    </location>
</feature>
<dbReference type="SUPFAM" id="SSF89392">
    <property type="entry name" value="Prokaryotic lipoproteins and lipoprotein localization factors"/>
    <property type="match status" value="1"/>
</dbReference>
<organism evidence="3 4">
    <name type="scientific">Luteipulveratus flavus</name>
    <dbReference type="NCBI Taxonomy" id="3031728"/>
    <lineage>
        <taxon>Bacteria</taxon>
        <taxon>Bacillati</taxon>
        <taxon>Actinomycetota</taxon>
        <taxon>Actinomycetes</taxon>
        <taxon>Micrococcales</taxon>
        <taxon>Dermacoccaceae</taxon>
        <taxon>Luteipulveratus</taxon>
    </lineage>
</organism>
<dbReference type="RefSeq" id="WP_277191934.1">
    <property type="nucleotide sequence ID" value="NZ_JAROAV010000028.1"/>
</dbReference>